<evidence type="ECO:0000256" key="2">
    <source>
        <dbReference type="ARBA" id="ARBA00012438"/>
    </source>
</evidence>
<dbReference type="PRINTS" id="PR00344">
    <property type="entry name" value="BCTRLSENSOR"/>
</dbReference>
<dbReference type="Gene3D" id="3.30.565.10">
    <property type="entry name" value="Histidine kinase-like ATPase, C-terminal domain"/>
    <property type="match status" value="1"/>
</dbReference>
<feature type="domain" description="Histidine kinase" evidence="9">
    <location>
        <begin position="24"/>
        <end position="222"/>
    </location>
</feature>
<protein>
    <recommendedName>
        <fullName evidence="2">histidine kinase</fullName>
        <ecNumber evidence="2">2.7.13.3</ecNumber>
    </recommendedName>
</protein>
<evidence type="ECO:0000256" key="7">
    <source>
        <dbReference type="ARBA" id="ARBA00022840"/>
    </source>
</evidence>
<evidence type="ECO:0000313" key="11">
    <source>
        <dbReference type="Proteomes" id="UP000178724"/>
    </source>
</evidence>
<evidence type="ECO:0000259" key="9">
    <source>
        <dbReference type="PROSITE" id="PS50109"/>
    </source>
</evidence>
<keyword evidence="8" id="KW-0902">Two-component regulatory system</keyword>
<dbReference type="PANTHER" id="PTHR43065:SF10">
    <property type="entry name" value="PEROXIDE STRESS-ACTIVATED HISTIDINE KINASE MAK3"/>
    <property type="match status" value="1"/>
</dbReference>
<evidence type="ECO:0000256" key="1">
    <source>
        <dbReference type="ARBA" id="ARBA00000085"/>
    </source>
</evidence>
<keyword evidence="5" id="KW-0547">Nucleotide-binding</keyword>
<evidence type="ECO:0000256" key="4">
    <source>
        <dbReference type="ARBA" id="ARBA00022679"/>
    </source>
</evidence>
<accession>A0A1F4Q0I8</accession>
<gene>
    <name evidence="10" type="ORF">A2625_00515</name>
</gene>
<dbReference type="PROSITE" id="PS50109">
    <property type="entry name" value="HIS_KIN"/>
    <property type="match status" value="1"/>
</dbReference>
<keyword evidence="3" id="KW-0597">Phosphoprotein</keyword>
<evidence type="ECO:0000256" key="8">
    <source>
        <dbReference type="ARBA" id="ARBA00023012"/>
    </source>
</evidence>
<comment type="caution">
    <text evidence="10">The sequence shown here is derived from an EMBL/GenBank/DDBJ whole genome shotgun (WGS) entry which is preliminary data.</text>
</comment>
<evidence type="ECO:0000313" key="10">
    <source>
        <dbReference type="EMBL" id="OGB89451.1"/>
    </source>
</evidence>
<dbReference type="EC" id="2.7.13.3" evidence="2"/>
<dbReference type="GO" id="GO:0005524">
    <property type="term" value="F:ATP binding"/>
    <property type="evidence" value="ECO:0007669"/>
    <property type="project" value="UniProtKB-KW"/>
</dbReference>
<dbReference type="SMART" id="SM00388">
    <property type="entry name" value="HisKA"/>
    <property type="match status" value="1"/>
</dbReference>
<dbReference type="InterPro" id="IPR003661">
    <property type="entry name" value="HisK_dim/P_dom"/>
</dbReference>
<dbReference type="AlphaFoldDB" id="A0A1F4Q0I8"/>
<reference evidence="10 11" key="1">
    <citation type="journal article" date="2016" name="Nat. Commun.">
        <title>Thousands of microbial genomes shed light on interconnected biogeochemical processes in an aquifer system.</title>
        <authorList>
            <person name="Anantharaman K."/>
            <person name="Brown C.T."/>
            <person name="Hug L.A."/>
            <person name="Sharon I."/>
            <person name="Castelle C.J."/>
            <person name="Probst A.J."/>
            <person name="Thomas B.C."/>
            <person name="Singh A."/>
            <person name="Wilkins M.J."/>
            <person name="Karaoz U."/>
            <person name="Brodie E.L."/>
            <person name="Williams K.H."/>
            <person name="Hubbard S.S."/>
            <person name="Banfield J.F."/>
        </authorList>
    </citation>
    <scope>NUCLEOTIDE SEQUENCE [LARGE SCALE GENOMIC DNA]</scope>
</reference>
<dbReference type="SUPFAM" id="SSF55874">
    <property type="entry name" value="ATPase domain of HSP90 chaperone/DNA topoisomerase II/histidine kinase"/>
    <property type="match status" value="1"/>
</dbReference>
<evidence type="ECO:0000256" key="5">
    <source>
        <dbReference type="ARBA" id="ARBA00022741"/>
    </source>
</evidence>
<dbReference type="SMART" id="SM00387">
    <property type="entry name" value="HATPase_c"/>
    <property type="match status" value="1"/>
</dbReference>
<dbReference type="Proteomes" id="UP000178724">
    <property type="component" value="Unassembled WGS sequence"/>
</dbReference>
<dbReference type="GO" id="GO:0000155">
    <property type="term" value="F:phosphorelay sensor kinase activity"/>
    <property type="evidence" value="ECO:0007669"/>
    <property type="project" value="InterPro"/>
</dbReference>
<keyword evidence="4" id="KW-0808">Transferase</keyword>
<keyword evidence="6" id="KW-0418">Kinase</keyword>
<dbReference type="InterPro" id="IPR036097">
    <property type="entry name" value="HisK_dim/P_sf"/>
</dbReference>
<dbReference type="Pfam" id="PF02518">
    <property type="entry name" value="HATPase_c"/>
    <property type="match status" value="1"/>
</dbReference>
<dbReference type="SUPFAM" id="SSF47384">
    <property type="entry name" value="Homodimeric domain of signal transducing histidine kinase"/>
    <property type="match status" value="1"/>
</dbReference>
<dbReference type="Pfam" id="PF00512">
    <property type="entry name" value="HisKA"/>
    <property type="match status" value="1"/>
</dbReference>
<organism evidence="10 11">
    <name type="scientific">candidate division WOR-1 bacterium RIFCSPHIGHO2_01_FULL_53_15</name>
    <dbReference type="NCBI Taxonomy" id="1802564"/>
    <lineage>
        <taxon>Bacteria</taxon>
        <taxon>Bacillati</taxon>
        <taxon>Saganbacteria</taxon>
    </lineage>
</organism>
<dbReference type="InterPro" id="IPR036890">
    <property type="entry name" value="HATPase_C_sf"/>
</dbReference>
<dbReference type="InterPro" id="IPR005467">
    <property type="entry name" value="His_kinase_dom"/>
</dbReference>
<dbReference type="PANTHER" id="PTHR43065">
    <property type="entry name" value="SENSOR HISTIDINE KINASE"/>
    <property type="match status" value="1"/>
</dbReference>
<comment type="catalytic activity">
    <reaction evidence="1">
        <text>ATP + protein L-histidine = ADP + protein N-phospho-L-histidine.</text>
        <dbReference type="EC" id="2.7.13.3"/>
    </reaction>
</comment>
<proteinExistence type="predicted"/>
<sequence>MNSFAEKRPERLRRLASLGLLAAGVAHEIRNPLAVMRSETERLADAERDLAYLKKHRDLMLKHIDRLDDIVLKILGLAKEKERQRIEVDLNEVIESTLQFFIFDRVSLKKELKPTPKLMGDPGELQEVFINLIQNAFEAMPDGGELLLRTGTAGERITIEVKDTGCGMSAEVRSRIFTPFFSTREAGAGLGLSIVERIVREHGGSISVESEVDRGTTFKIVF</sequence>
<dbReference type="Gene3D" id="1.10.287.130">
    <property type="match status" value="1"/>
</dbReference>
<name>A0A1F4Q0I8_UNCSA</name>
<dbReference type="InterPro" id="IPR003594">
    <property type="entry name" value="HATPase_dom"/>
</dbReference>
<dbReference type="EMBL" id="METM01000025">
    <property type="protein sequence ID" value="OGB89451.1"/>
    <property type="molecule type" value="Genomic_DNA"/>
</dbReference>
<keyword evidence="7" id="KW-0067">ATP-binding</keyword>
<dbReference type="InterPro" id="IPR004358">
    <property type="entry name" value="Sig_transdc_His_kin-like_C"/>
</dbReference>
<dbReference type="CDD" id="cd00082">
    <property type="entry name" value="HisKA"/>
    <property type="match status" value="1"/>
</dbReference>
<evidence type="ECO:0000256" key="6">
    <source>
        <dbReference type="ARBA" id="ARBA00022777"/>
    </source>
</evidence>
<evidence type="ECO:0000256" key="3">
    <source>
        <dbReference type="ARBA" id="ARBA00022553"/>
    </source>
</evidence>